<proteinExistence type="predicted"/>
<reference evidence="2" key="1">
    <citation type="submission" date="2015-10" db="EMBL/GenBank/DDBJ databases">
        <authorList>
            <person name="Lehtovirta-Morley L.E."/>
            <person name="Vieille C."/>
        </authorList>
    </citation>
    <scope>NUCLEOTIDE SEQUENCE [LARGE SCALE GENOMIC DNA]</scope>
</reference>
<accession>A0A128A4F5</accession>
<sequence length="99" mass="11584">MKFDEFWGLVSHELVEPKQFATQTKPFSAKYSGGRIMVSTSDTVWPIERSTVRQVWTKALSMHEKMRFVHTNYSHEGIRTSSYIISLLKHFVVDESKME</sequence>
<dbReference type="Proteomes" id="UP000196239">
    <property type="component" value="Chromosome 1"/>
</dbReference>
<dbReference type="KEGG" id="ndv:NDEV_1470"/>
<protein>
    <submittedName>
        <fullName evidence="1">Uncharacterized protein</fullName>
    </submittedName>
</protein>
<dbReference type="EMBL" id="LN890280">
    <property type="protein sequence ID" value="CUR52235.1"/>
    <property type="molecule type" value="Genomic_DNA"/>
</dbReference>
<name>A0A128A4F5_9ARCH</name>
<organism evidence="1 2">
    <name type="scientific">Nitrosotalea devaniterrae</name>
    <dbReference type="NCBI Taxonomy" id="1078905"/>
    <lineage>
        <taxon>Archaea</taxon>
        <taxon>Nitrososphaerota</taxon>
        <taxon>Nitrososphaeria</taxon>
        <taxon>Nitrosotaleales</taxon>
        <taxon>Nitrosotaleaceae</taxon>
        <taxon>Nitrosotalea</taxon>
    </lineage>
</organism>
<evidence type="ECO:0000313" key="1">
    <source>
        <dbReference type="EMBL" id="CUR52235.1"/>
    </source>
</evidence>
<gene>
    <name evidence="1" type="ORF">NDEV_1470</name>
</gene>
<dbReference type="AlphaFoldDB" id="A0A128A4F5"/>
<evidence type="ECO:0000313" key="2">
    <source>
        <dbReference type="Proteomes" id="UP000196239"/>
    </source>
</evidence>
<keyword evidence="2" id="KW-1185">Reference proteome</keyword>